<evidence type="ECO:0000256" key="1">
    <source>
        <dbReference type="ARBA" id="ARBA00004141"/>
    </source>
</evidence>
<evidence type="ECO:0000256" key="4">
    <source>
        <dbReference type="ARBA" id="ARBA00022989"/>
    </source>
</evidence>
<dbReference type="InterPro" id="IPR036259">
    <property type="entry name" value="MFS_trans_sf"/>
</dbReference>
<dbReference type="Pfam" id="PF07690">
    <property type="entry name" value="MFS_1"/>
    <property type="match status" value="1"/>
</dbReference>
<evidence type="ECO:0000259" key="8">
    <source>
        <dbReference type="PROSITE" id="PS50850"/>
    </source>
</evidence>
<dbReference type="OrthoDB" id="19923at2759"/>
<feature type="compositionally biased region" description="Polar residues" evidence="6">
    <location>
        <begin position="16"/>
        <end position="28"/>
    </location>
</feature>
<gene>
    <name evidence="9" type="ORF">VE01_08660</name>
</gene>
<accession>A0A1B8GC62</accession>
<evidence type="ECO:0000313" key="10">
    <source>
        <dbReference type="Proteomes" id="UP000091956"/>
    </source>
</evidence>
<feature type="transmembrane region" description="Helical" evidence="7">
    <location>
        <begin position="348"/>
        <end position="366"/>
    </location>
</feature>
<feature type="transmembrane region" description="Helical" evidence="7">
    <location>
        <begin position="319"/>
        <end position="341"/>
    </location>
</feature>
<evidence type="ECO:0000256" key="7">
    <source>
        <dbReference type="SAM" id="Phobius"/>
    </source>
</evidence>
<feature type="transmembrane region" description="Helical" evidence="7">
    <location>
        <begin position="442"/>
        <end position="465"/>
    </location>
</feature>
<feature type="transmembrane region" description="Helical" evidence="7">
    <location>
        <begin position="119"/>
        <end position="138"/>
    </location>
</feature>
<dbReference type="FunFam" id="1.20.1250.20:FF:000057">
    <property type="entry name" value="MFS general substrate transporter"/>
    <property type="match status" value="1"/>
</dbReference>
<dbReference type="EMBL" id="KV460253">
    <property type="protein sequence ID" value="OBT93439.1"/>
    <property type="molecule type" value="Genomic_DNA"/>
</dbReference>
<dbReference type="AlphaFoldDB" id="A0A1B8GC62"/>
<dbReference type="PANTHER" id="PTHR43791">
    <property type="entry name" value="PERMEASE-RELATED"/>
    <property type="match status" value="1"/>
</dbReference>
<evidence type="ECO:0000256" key="2">
    <source>
        <dbReference type="ARBA" id="ARBA00022448"/>
    </source>
</evidence>
<dbReference type="PROSITE" id="PS50850">
    <property type="entry name" value="MFS"/>
    <property type="match status" value="1"/>
</dbReference>
<comment type="subcellular location">
    <subcellularLocation>
        <location evidence="1">Membrane</location>
        <topology evidence="1">Multi-pass membrane protein</topology>
    </subcellularLocation>
</comment>
<feature type="domain" description="Major facilitator superfamily (MFS) profile" evidence="8">
    <location>
        <begin position="51"/>
        <end position="470"/>
    </location>
</feature>
<dbReference type="Gene3D" id="1.20.1250.20">
    <property type="entry name" value="MFS general substrate transporter like domains"/>
    <property type="match status" value="2"/>
</dbReference>
<feature type="region of interest" description="Disordered" evidence="6">
    <location>
        <begin position="1"/>
        <end position="28"/>
    </location>
</feature>
<proteinExistence type="predicted"/>
<keyword evidence="4 7" id="KW-1133">Transmembrane helix</keyword>
<dbReference type="PANTHER" id="PTHR43791:SF52">
    <property type="entry name" value="TRANSPORTER, PUTATIVE (AFU_ORTHOLOGUE AFUA_1G11820)-RELATED"/>
    <property type="match status" value="1"/>
</dbReference>
<dbReference type="GO" id="GO:0022857">
    <property type="term" value="F:transmembrane transporter activity"/>
    <property type="evidence" value="ECO:0007669"/>
    <property type="project" value="InterPro"/>
</dbReference>
<reference evidence="10" key="2">
    <citation type="journal article" date="2018" name="Nat. Commun.">
        <title>Extreme sensitivity to ultraviolet light in the fungal pathogen causing white-nose syndrome of bats.</title>
        <authorList>
            <person name="Palmer J.M."/>
            <person name="Drees K.P."/>
            <person name="Foster J.T."/>
            <person name="Lindner D.L."/>
        </authorList>
    </citation>
    <scope>NUCLEOTIDE SEQUENCE [LARGE SCALE GENOMIC DNA]</scope>
    <source>
        <strain evidence="10">UAMH 10579</strain>
    </source>
</reference>
<evidence type="ECO:0000256" key="3">
    <source>
        <dbReference type="ARBA" id="ARBA00022692"/>
    </source>
</evidence>
<dbReference type="InterPro" id="IPR011701">
    <property type="entry name" value="MFS"/>
</dbReference>
<feature type="transmembrane region" description="Helical" evidence="7">
    <location>
        <begin position="144"/>
        <end position="167"/>
    </location>
</feature>
<keyword evidence="10" id="KW-1185">Reference proteome</keyword>
<feature type="transmembrane region" description="Helical" evidence="7">
    <location>
        <begin position="410"/>
        <end position="430"/>
    </location>
</feature>
<organism evidence="9 10">
    <name type="scientific">Pseudogymnoascus verrucosus</name>
    <dbReference type="NCBI Taxonomy" id="342668"/>
    <lineage>
        <taxon>Eukaryota</taxon>
        <taxon>Fungi</taxon>
        <taxon>Dikarya</taxon>
        <taxon>Ascomycota</taxon>
        <taxon>Pezizomycotina</taxon>
        <taxon>Leotiomycetes</taxon>
        <taxon>Thelebolales</taxon>
        <taxon>Thelebolaceae</taxon>
        <taxon>Pseudogymnoascus</taxon>
    </lineage>
</organism>
<feature type="transmembrane region" description="Helical" evidence="7">
    <location>
        <begin position="89"/>
        <end position="107"/>
    </location>
</feature>
<dbReference type="Proteomes" id="UP000091956">
    <property type="component" value="Unassembled WGS sequence"/>
</dbReference>
<evidence type="ECO:0000256" key="5">
    <source>
        <dbReference type="ARBA" id="ARBA00023136"/>
    </source>
</evidence>
<feature type="transmembrane region" description="Helical" evidence="7">
    <location>
        <begin position="179"/>
        <end position="200"/>
    </location>
</feature>
<feature type="transmembrane region" description="Helical" evidence="7">
    <location>
        <begin position="378"/>
        <end position="398"/>
    </location>
</feature>
<evidence type="ECO:0000313" key="9">
    <source>
        <dbReference type="EMBL" id="OBT93439.1"/>
    </source>
</evidence>
<keyword evidence="3 7" id="KW-0812">Transmembrane</keyword>
<reference evidence="9 10" key="1">
    <citation type="submission" date="2016-03" db="EMBL/GenBank/DDBJ databases">
        <title>Comparative genomics of Pseudogymnoascus destructans, the fungus causing white-nose syndrome of bats.</title>
        <authorList>
            <person name="Palmer J.M."/>
            <person name="Drees K.P."/>
            <person name="Foster J.T."/>
            <person name="Lindner D.L."/>
        </authorList>
    </citation>
    <scope>NUCLEOTIDE SEQUENCE [LARGE SCALE GENOMIC DNA]</scope>
    <source>
        <strain evidence="9 10">UAMH 10579</strain>
    </source>
</reference>
<dbReference type="InterPro" id="IPR020846">
    <property type="entry name" value="MFS_dom"/>
</dbReference>
<evidence type="ECO:0000256" key="6">
    <source>
        <dbReference type="SAM" id="MobiDB-lite"/>
    </source>
</evidence>
<sequence length="498" mass="55171">MSDLEKSPVVAADSAKPSSPTSSETLSVNSDVPVLTPFQYRKLIWKLDLHLLPPLWALWFCSLIDRVNIGNAKIQGLEKDLHMNPKSNQFNVALVVIFIGLVGFEVPSNYLMKRVSPRAVLCAETLLLGIFTIGQGLITNWGGLVAMRFFVGIFEAGLIPGSVLLLSQYYPRYELQWRLNMLMVGNAISSAFGGLLALAIADIHSSNGYKSWRWIFIIEGSMTAGCTLVAYFLMSDWPETAKWLSDTERAILKAKIRGDGTVGSMDRLDGKAMRRILLDWKIWICTLMFICSIVAVYSINLFAPTIVKQFDPTASVRHIQALVIPIFIASGAATLAVSYASDKLRHRYAFAMFGWMLTLIGLVIMINQRHVSVNARYAALYLISIGGYISVPQLWTLLVNNCSGSYKIAFAVGFEMGLGNMGGIISSLTFQGSQAPFYDMGYRVNLGLVCAAMVMATGYVGGMWWENKQRDAGKRDHLLEGDEKDNLGDDHPSFRYGF</sequence>
<keyword evidence="5 7" id="KW-0472">Membrane</keyword>
<keyword evidence="2" id="KW-0813">Transport</keyword>
<dbReference type="GeneID" id="28842046"/>
<dbReference type="SUPFAM" id="SSF103473">
    <property type="entry name" value="MFS general substrate transporter"/>
    <property type="match status" value="1"/>
</dbReference>
<dbReference type="RefSeq" id="XP_018127172.1">
    <property type="nucleotide sequence ID" value="XM_018278081.2"/>
</dbReference>
<feature type="transmembrane region" description="Helical" evidence="7">
    <location>
        <begin position="280"/>
        <end position="299"/>
    </location>
</feature>
<dbReference type="GO" id="GO:0016020">
    <property type="term" value="C:membrane"/>
    <property type="evidence" value="ECO:0007669"/>
    <property type="project" value="UniProtKB-SubCell"/>
</dbReference>
<feature type="transmembrane region" description="Helical" evidence="7">
    <location>
        <begin position="212"/>
        <end position="234"/>
    </location>
</feature>
<name>A0A1B8GC62_9PEZI</name>
<protein>
    <recommendedName>
        <fullName evidence="8">Major facilitator superfamily (MFS) profile domain-containing protein</fullName>
    </recommendedName>
</protein>